<feature type="transmembrane region" description="Helical" evidence="2">
    <location>
        <begin position="41"/>
        <end position="62"/>
    </location>
</feature>
<dbReference type="Proteomes" id="UP000625316">
    <property type="component" value="Unassembled WGS sequence"/>
</dbReference>
<dbReference type="Pfam" id="PF02719">
    <property type="entry name" value="Polysacc_synt_2"/>
    <property type="match status" value="1"/>
</dbReference>
<dbReference type="InterPro" id="IPR003869">
    <property type="entry name" value="Polysac_CapD-like"/>
</dbReference>
<sequence>MRIINSFSRCLDLFVQAILKIRGAKTFFRVCLFEASYQRRLVLFFLDALMTFGSIYGALYLRFDHVIPGVQFDFYLRSALLFTLLKAGCFYLCGMYRPLLRYSGPELLEIPIKATLLSDGLFLLVNALRPLPLLPRSVQIIGALIALVGVISSRLIFRRLVYQIDAIAFRARTNKPDDSRSLLHHNYTHPRIIIYGAGRAGMLLAQSILRGQNYHIVAFVDDEPSLIGRIAHDIKIHAAPDLPMLVEDYEVSLILMAVPSATPQERRKILQRLHPLMVEVKTIPTLEEIVLGQVSISQTREVDVADLLGREEVLPDASLLQANITDKVVLVTGAGGSIGSELCRQIAQQKPLLLVLYEVSEFALYAIEMELVETYPQLKVVPFLGSITDADRLRQALSVHRVETIYHAAAYKHVPLVEANPAQGVINNAYGTMITAQVANECRVNTFVLISTDKAVRPTNVMGATKRIAELTLQALAAKSDTHTRFIMVRFGNVLGSSGSVVPRFRRQIAERRPITITHPDITRYFMSIPEAARLVIQAGAMGNGGEVFLLNMGEPVRIYDLAIQMIELSGLQPGQDIEIQITGLRPGEKLYEELLINSDNAIETRHPKIFAARESMLPWTELEGVLHQLFRVAQSNNIQELKRTLKTLVPEYKAPNHPPVAKPIVSQNIAVV</sequence>
<dbReference type="Gene3D" id="3.40.50.720">
    <property type="entry name" value="NAD(P)-binding Rossmann-like Domain"/>
    <property type="match status" value="2"/>
</dbReference>
<dbReference type="AlphaFoldDB" id="A0A928VM49"/>
<comment type="caution">
    <text evidence="4">The sequence shown here is derived from an EMBL/GenBank/DDBJ whole genome shotgun (WGS) entry which is preliminary data.</text>
</comment>
<evidence type="ECO:0000256" key="1">
    <source>
        <dbReference type="ARBA" id="ARBA00007430"/>
    </source>
</evidence>
<protein>
    <submittedName>
        <fullName evidence="4">Polysaccharide biosynthesis protein</fullName>
    </submittedName>
</protein>
<feature type="domain" description="Polysaccharide biosynthesis protein CapD-like" evidence="3">
    <location>
        <begin position="329"/>
        <end position="614"/>
    </location>
</feature>
<dbReference type="RefSeq" id="WP_264323720.1">
    <property type="nucleotide sequence ID" value="NZ_JADEXQ010000008.1"/>
</dbReference>
<dbReference type="PANTHER" id="PTHR43318:SF1">
    <property type="entry name" value="POLYSACCHARIDE BIOSYNTHESIS PROTEIN EPSC-RELATED"/>
    <property type="match status" value="1"/>
</dbReference>
<dbReference type="SUPFAM" id="SSF51735">
    <property type="entry name" value="NAD(P)-binding Rossmann-fold domains"/>
    <property type="match status" value="2"/>
</dbReference>
<keyword evidence="2" id="KW-0812">Transmembrane</keyword>
<evidence type="ECO:0000259" key="3">
    <source>
        <dbReference type="Pfam" id="PF02719"/>
    </source>
</evidence>
<keyword evidence="5" id="KW-1185">Reference proteome</keyword>
<organism evidence="4 5">
    <name type="scientific">Romeriopsis navalis LEGE 11480</name>
    <dbReference type="NCBI Taxonomy" id="2777977"/>
    <lineage>
        <taxon>Bacteria</taxon>
        <taxon>Bacillati</taxon>
        <taxon>Cyanobacteriota</taxon>
        <taxon>Cyanophyceae</taxon>
        <taxon>Leptolyngbyales</taxon>
        <taxon>Leptolyngbyaceae</taxon>
        <taxon>Romeriopsis</taxon>
        <taxon>Romeriopsis navalis</taxon>
    </lineage>
</organism>
<dbReference type="InterPro" id="IPR051203">
    <property type="entry name" value="Polysaccharide_Synthase-Rel"/>
</dbReference>
<evidence type="ECO:0000313" key="5">
    <source>
        <dbReference type="Proteomes" id="UP000625316"/>
    </source>
</evidence>
<dbReference type="CDD" id="cd05237">
    <property type="entry name" value="UDP_invert_4-6DH_SDR_e"/>
    <property type="match status" value="1"/>
</dbReference>
<dbReference type="PANTHER" id="PTHR43318">
    <property type="entry name" value="UDP-N-ACETYLGLUCOSAMINE 4,6-DEHYDRATASE"/>
    <property type="match status" value="1"/>
</dbReference>
<gene>
    <name evidence="4" type="ORF">IQ266_03865</name>
</gene>
<feature type="transmembrane region" description="Helical" evidence="2">
    <location>
        <begin position="74"/>
        <end position="93"/>
    </location>
</feature>
<dbReference type="EMBL" id="JADEXQ010000008">
    <property type="protein sequence ID" value="MBE9028897.1"/>
    <property type="molecule type" value="Genomic_DNA"/>
</dbReference>
<proteinExistence type="inferred from homology"/>
<reference evidence="4" key="1">
    <citation type="submission" date="2020-10" db="EMBL/GenBank/DDBJ databases">
        <authorList>
            <person name="Castelo-Branco R."/>
            <person name="Eusebio N."/>
            <person name="Adriana R."/>
            <person name="Vieira A."/>
            <person name="Brugerolle De Fraissinette N."/>
            <person name="Rezende De Castro R."/>
            <person name="Schneider M.P."/>
            <person name="Vasconcelos V."/>
            <person name="Leao P.N."/>
        </authorList>
    </citation>
    <scope>NUCLEOTIDE SEQUENCE</scope>
    <source>
        <strain evidence="4">LEGE 11480</strain>
    </source>
</reference>
<keyword evidence="2" id="KW-1133">Transmembrane helix</keyword>
<dbReference type="InterPro" id="IPR036291">
    <property type="entry name" value="NAD(P)-bd_dom_sf"/>
</dbReference>
<feature type="transmembrane region" description="Helical" evidence="2">
    <location>
        <begin position="137"/>
        <end position="157"/>
    </location>
</feature>
<evidence type="ECO:0000313" key="4">
    <source>
        <dbReference type="EMBL" id="MBE9028897.1"/>
    </source>
</evidence>
<accession>A0A928VM49</accession>
<comment type="similarity">
    <text evidence="1">Belongs to the polysaccharide synthase family.</text>
</comment>
<name>A0A928VM49_9CYAN</name>
<evidence type="ECO:0000256" key="2">
    <source>
        <dbReference type="SAM" id="Phobius"/>
    </source>
</evidence>
<keyword evidence="2" id="KW-0472">Membrane</keyword>